<gene>
    <name evidence="1" type="ORF">DIABBA_LOCUS11942</name>
</gene>
<protein>
    <submittedName>
        <fullName evidence="1">Uncharacterized protein</fullName>
    </submittedName>
</protein>
<organism evidence="1 2">
    <name type="scientific">Diabrotica balteata</name>
    <name type="common">Banded cucumber beetle</name>
    <dbReference type="NCBI Taxonomy" id="107213"/>
    <lineage>
        <taxon>Eukaryota</taxon>
        <taxon>Metazoa</taxon>
        <taxon>Ecdysozoa</taxon>
        <taxon>Arthropoda</taxon>
        <taxon>Hexapoda</taxon>
        <taxon>Insecta</taxon>
        <taxon>Pterygota</taxon>
        <taxon>Neoptera</taxon>
        <taxon>Endopterygota</taxon>
        <taxon>Coleoptera</taxon>
        <taxon>Polyphaga</taxon>
        <taxon>Cucujiformia</taxon>
        <taxon>Chrysomeloidea</taxon>
        <taxon>Chrysomelidae</taxon>
        <taxon>Galerucinae</taxon>
        <taxon>Diabroticina</taxon>
        <taxon>Diabroticites</taxon>
        <taxon>Diabrotica</taxon>
    </lineage>
</organism>
<sequence length="92" mass="10605">MMEVLKRIGIDGKDLKIKANLYCNQSAVLPIDGEYTEQVKILRGVREVCIISPQIFNLYSEHIFEEAIKDIDEDISINGVKLNNLRRMQIIQ</sequence>
<dbReference type="AlphaFoldDB" id="A0A9N9TB97"/>
<name>A0A9N9TB97_DIABA</name>
<evidence type="ECO:0000313" key="1">
    <source>
        <dbReference type="EMBL" id="CAG9839144.1"/>
    </source>
</evidence>
<dbReference type="Proteomes" id="UP001153709">
    <property type="component" value="Chromosome 8"/>
</dbReference>
<proteinExistence type="predicted"/>
<keyword evidence="2" id="KW-1185">Reference proteome</keyword>
<reference evidence="1" key="1">
    <citation type="submission" date="2022-01" db="EMBL/GenBank/DDBJ databases">
        <authorList>
            <person name="King R."/>
        </authorList>
    </citation>
    <scope>NUCLEOTIDE SEQUENCE</scope>
</reference>
<dbReference type="OrthoDB" id="6768044at2759"/>
<dbReference type="EMBL" id="OU898283">
    <property type="protein sequence ID" value="CAG9839144.1"/>
    <property type="molecule type" value="Genomic_DNA"/>
</dbReference>
<evidence type="ECO:0000313" key="2">
    <source>
        <dbReference type="Proteomes" id="UP001153709"/>
    </source>
</evidence>
<accession>A0A9N9TB97</accession>